<feature type="domain" description="Nuclear receptor" evidence="11">
    <location>
        <begin position="36"/>
        <end position="112"/>
    </location>
</feature>
<dbReference type="GO" id="GO:0018990">
    <property type="term" value="P:ecdysis, chitin-based cuticle"/>
    <property type="evidence" value="ECO:0007669"/>
    <property type="project" value="UniProtKB-ARBA"/>
</dbReference>
<evidence type="ECO:0000256" key="4">
    <source>
        <dbReference type="ARBA" id="ARBA00022833"/>
    </source>
</evidence>
<feature type="region of interest" description="Disordered" evidence="10">
    <location>
        <begin position="846"/>
        <end position="930"/>
    </location>
</feature>
<feature type="compositionally biased region" description="Polar residues" evidence="10">
    <location>
        <begin position="651"/>
        <end position="663"/>
    </location>
</feature>
<proteinExistence type="inferred from homology"/>
<dbReference type="Pfam" id="PF00104">
    <property type="entry name" value="Hormone_recep"/>
    <property type="match status" value="1"/>
</dbReference>
<keyword evidence="6" id="KW-0238">DNA-binding</keyword>
<feature type="region of interest" description="Disordered" evidence="10">
    <location>
        <begin position="504"/>
        <end position="557"/>
    </location>
</feature>
<keyword evidence="7" id="KW-0804">Transcription</keyword>
<dbReference type="SMART" id="SM00399">
    <property type="entry name" value="ZnF_C4"/>
    <property type="match status" value="1"/>
</dbReference>
<dbReference type="PANTHER" id="PTHR24082:SF473">
    <property type="entry name" value="ECDYSONE-INDUCED PROTEIN 75B, ISOFORM B"/>
    <property type="match status" value="1"/>
</dbReference>
<evidence type="ECO:0000313" key="13">
    <source>
        <dbReference type="EMBL" id="KAG8184258.1"/>
    </source>
</evidence>
<evidence type="ECO:0000313" key="14">
    <source>
        <dbReference type="Proteomes" id="UP000827092"/>
    </source>
</evidence>
<keyword evidence="8" id="KW-0675">Receptor</keyword>
<evidence type="ECO:0000256" key="3">
    <source>
        <dbReference type="ARBA" id="ARBA00022771"/>
    </source>
</evidence>
<evidence type="ECO:0000259" key="11">
    <source>
        <dbReference type="PROSITE" id="PS51030"/>
    </source>
</evidence>
<keyword evidence="4" id="KW-0862">Zinc</keyword>
<dbReference type="Proteomes" id="UP000827092">
    <property type="component" value="Unassembled WGS sequence"/>
</dbReference>
<dbReference type="PRINTS" id="PR00546">
    <property type="entry name" value="THYROIDHORMR"/>
</dbReference>
<feature type="compositionally biased region" description="Low complexity" evidence="10">
    <location>
        <begin position="899"/>
        <end position="912"/>
    </location>
</feature>
<comment type="similarity">
    <text evidence="1">Belongs to the nuclear hormone receptor family. NR1 subfamily.</text>
</comment>
<feature type="compositionally biased region" description="Low complexity" evidence="10">
    <location>
        <begin position="524"/>
        <end position="535"/>
    </location>
</feature>
<dbReference type="InterPro" id="IPR001728">
    <property type="entry name" value="ThyrH_rcpt"/>
</dbReference>
<dbReference type="FunFam" id="1.10.565.10:FF:000029">
    <property type="entry name" value="Ecdysone-induced protein 75B, isoform B"/>
    <property type="match status" value="1"/>
</dbReference>
<dbReference type="GO" id="GO:0007553">
    <property type="term" value="P:regulation of ecdysteroid metabolic process"/>
    <property type="evidence" value="ECO:0007669"/>
    <property type="project" value="UniProtKB-ARBA"/>
</dbReference>
<feature type="compositionally biased region" description="Low complexity" evidence="10">
    <location>
        <begin position="767"/>
        <end position="789"/>
    </location>
</feature>
<dbReference type="GO" id="GO:0030154">
    <property type="term" value="P:cell differentiation"/>
    <property type="evidence" value="ECO:0007669"/>
    <property type="project" value="TreeGrafter"/>
</dbReference>
<dbReference type="PROSITE" id="PS00031">
    <property type="entry name" value="NUCLEAR_REC_DBD_1"/>
    <property type="match status" value="1"/>
</dbReference>
<dbReference type="AlphaFoldDB" id="A0AAV6UKQ3"/>
<evidence type="ECO:0000256" key="8">
    <source>
        <dbReference type="ARBA" id="ARBA00023170"/>
    </source>
</evidence>
<name>A0AAV6UKQ3_9ARAC</name>
<keyword evidence="9" id="KW-0539">Nucleus</keyword>
<feature type="compositionally biased region" description="Pro residues" evidence="10">
    <location>
        <begin position="921"/>
        <end position="930"/>
    </location>
</feature>
<organism evidence="13 14">
    <name type="scientific">Oedothorax gibbosus</name>
    <dbReference type="NCBI Taxonomy" id="931172"/>
    <lineage>
        <taxon>Eukaryota</taxon>
        <taxon>Metazoa</taxon>
        <taxon>Ecdysozoa</taxon>
        <taxon>Arthropoda</taxon>
        <taxon>Chelicerata</taxon>
        <taxon>Arachnida</taxon>
        <taxon>Araneae</taxon>
        <taxon>Araneomorphae</taxon>
        <taxon>Entelegynae</taxon>
        <taxon>Araneoidea</taxon>
        <taxon>Linyphiidae</taxon>
        <taxon>Erigoninae</taxon>
        <taxon>Oedothorax</taxon>
    </lineage>
</organism>
<dbReference type="SUPFAM" id="SSF48508">
    <property type="entry name" value="Nuclear receptor ligand-binding domain"/>
    <property type="match status" value="1"/>
</dbReference>
<dbReference type="GO" id="GO:0000122">
    <property type="term" value="P:negative regulation of transcription by RNA polymerase II"/>
    <property type="evidence" value="ECO:0007669"/>
    <property type="project" value="TreeGrafter"/>
</dbReference>
<dbReference type="PANTHER" id="PTHR24082">
    <property type="entry name" value="NUCLEAR HORMONE RECEPTOR"/>
    <property type="match status" value="1"/>
</dbReference>
<dbReference type="SMART" id="SM00430">
    <property type="entry name" value="HOLI"/>
    <property type="match status" value="1"/>
</dbReference>
<evidence type="ECO:0000256" key="9">
    <source>
        <dbReference type="ARBA" id="ARBA00023242"/>
    </source>
</evidence>
<dbReference type="GO" id="GO:0020037">
    <property type="term" value="F:heme binding"/>
    <property type="evidence" value="ECO:0007669"/>
    <property type="project" value="UniProtKB-ARBA"/>
</dbReference>
<dbReference type="InterPro" id="IPR001723">
    <property type="entry name" value="Nuclear_hrmn_rcpt"/>
</dbReference>
<feature type="region of interest" description="Disordered" evidence="10">
    <location>
        <begin position="767"/>
        <end position="820"/>
    </location>
</feature>
<dbReference type="InterPro" id="IPR001628">
    <property type="entry name" value="Znf_hrmn_rcpt"/>
</dbReference>
<dbReference type="Gene3D" id="1.10.565.10">
    <property type="entry name" value="Retinoid X Receptor"/>
    <property type="match status" value="1"/>
</dbReference>
<dbReference type="GO" id="GO:0008270">
    <property type="term" value="F:zinc ion binding"/>
    <property type="evidence" value="ECO:0007669"/>
    <property type="project" value="UniProtKB-KW"/>
</dbReference>
<keyword evidence="2" id="KW-0479">Metal-binding</keyword>
<dbReference type="GO" id="GO:0045944">
    <property type="term" value="P:positive regulation of transcription by RNA polymerase II"/>
    <property type="evidence" value="ECO:0007669"/>
    <property type="project" value="TreeGrafter"/>
</dbReference>
<dbReference type="GO" id="GO:0009755">
    <property type="term" value="P:hormone-mediated signaling pathway"/>
    <property type="evidence" value="ECO:0007669"/>
    <property type="project" value="TreeGrafter"/>
</dbReference>
<comment type="caution">
    <text evidence="13">The sequence shown here is derived from an EMBL/GenBank/DDBJ whole genome shotgun (WGS) entry which is preliminary data.</text>
</comment>
<dbReference type="GO" id="GO:0004879">
    <property type="term" value="F:nuclear receptor activity"/>
    <property type="evidence" value="ECO:0007669"/>
    <property type="project" value="InterPro"/>
</dbReference>
<evidence type="ECO:0000259" key="12">
    <source>
        <dbReference type="PROSITE" id="PS51843"/>
    </source>
</evidence>
<dbReference type="PROSITE" id="PS51030">
    <property type="entry name" value="NUCLEAR_REC_DBD_2"/>
    <property type="match status" value="1"/>
</dbReference>
<dbReference type="PRINTS" id="PR00047">
    <property type="entry name" value="STROIDFINGER"/>
</dbReference>
<sequence>MILSEKDLQLLSSMPASVPEPEKRENDLKIEFDGTTVLCRVCGDKASGFHYGVHSCEGCKGFFRRSIQQKIQYRPCTKNQQCSILRINRNRCQYCRLKKCIAVGMSRDDCGVIPVLAMTSILSRLLTADKPWTAPYSVPVQRPVYAQAGTGQPQINVVSGNDFPQAPPGRKKKTSKKSQENRSVRFGRVPKREKAKILAAMQKVNACSQEKALGAELEDELRLLTTIVRAHDETCDFTKDKVIGLVEKARSCPVYAQCPPTLNCPLNPAPHILENGASSQYMEDFSERFAPAIRGVVEFAKRIPGFGFFSQDDQVTLLKAGVFEVLLVRLACMFDSRDKTLICLNGQMLRRDALHSATNARFLLDSMFDFAERLNTLRLSDSEVGLFCAVVVVAADRPGLRNTDLVHKVQKKMSDILKKSVTASHPENPNIFEHLMKKIPDLRTLNTLHSEKLLAYKMEPRNGQAVVGAIEGHITDTSMANPNTYSAIPHDIWSQYNLISPHPPCLAPEEDLRSTSPGQHSQHSGSTTGSEWSTTDSKDEHDLVGSPRSVGSSGLCIDDIKSPIRSASFSSSRSYVNEEAWPSDLNQSVVEYHHGLPKRVAENPGSEHGSSSGDEGYYIDSPIKGPIYPKLRRVDSPTDSGIESGKEHGGPSTTVSVCSSPHSSVDEKVKDVMMDQDHKDQSIEDMPVLKRALQAPPIISSHMLMDEAYRNHKKFRAARREAESPQHLSLASTHSTLVRTLEQAPRYLSEQQLKRTDLIHNIIMQKETQQQQNHQQQQQIHNQMESQQQNNHYVFSNPSNNSNSNYVQQQQQPPTHNNNLLVCPKGYYSAQYSSWPFAQQQSPVQVRQSASPVQQQQYEQQQQNFCPSPRESSPRLLYNPRSPPQSASPLVMNGPSPPVQQQESKPSESSQPLNLSKKLFTPPPMLKMES</sequence>
<dbReference type="PROSITE" id="PS51843">
    <property type="entry name" value="NR_LBD"/>
    <property type="match status" value="1"/>
</dbReference>
<feature type="compositionally biased region" description="Low complexity" evidence="10">
    <location>
        <begin position="606"/>
        <end position="616"/>
    </location>
</feature>
<dbReference type="InterPro" id="IPR013088">
    <property type="entry name" value="Znf_NHR/GATA"/>
</dbReference>
<evidence type="ECO:0000256" key="5">
    <source>
        <dbReference type="ARBA" id="ARBA00023015"/>
    </source>
</evidence>
<evidence type="ECO:0000256" key="7">
    <source>
        <dbReference type="ARBA" id="ARBA00023163"/>
    </source>
</evidence>
<evidence type="ECO:0000256" key="10">
    <source>
        <dbReference type="SAM" id="MobiDB-lite"/>
    </source>
</evidence>
<feature type="region of interest" description="Disordered" evidence="10">
    <location>
        <begin position="628"/>
        <end position="665"/>
    </location>
</feature>
<gene>
    <name evidence="13" type="ORF">JTE90_019496</name>
</gene>
<evidence type="ECO:0000256" key="2">
    <source>
        <dbReference type="ARBA" id="ARBA00022723"/>
    </source>
</evidence>
<keyword evidence="5" id="KW-0805">Transcription regulation</keyword>
<dbReference type="InterPro" id="IPR050234">
    <property type="entry name" value="Nuclear_hormone_rcpt_NR1"/>
</dbReference>
<dbReference type="Pfam" id="PF00105">
    <property type="entry name" value="zf-C4"/>
    <property type="match status" value="1"/>
</dbReference>
<reference evidence="13 14" key="1">
    <citation type="journal article" date="2022" name="Nat. Ecol. Evol.">
        <title>A masculinizing supergene underlies an exaggerated male reproductive morph in a spider.</title>
        <authorList>
            <person name="Hendrickx F."/>
            <person name="De Corte Z."/>
            <person name="Sonet G."/>
            <person name="Van Belleghem S.M."/>
            <person name="Kostlbacher S."/>
            <person name="Vangestel C."/>
        </authorList>
    </citation>
    <scope>NUCLEOTIDE SEQUENCE [LARGE SCALE GENOMIC DNA]</scope>
    <source>
        <strain evidence="13">W744_W776</strain>
    </source>
</reference>
<dbReference type="InterPro" id="IPR000536">
    <property type="entry name" value="Nucl_hrmn_rcpt_lig-bd"/>
</dbReference>
<feature type="compositionally biased region" description="Low complexity" evidence="10">
    <location>
        <begin position="846"/>
        <end position="863"/>
    </location>
</feature>
<keyword evidence="14" id="KW-1185">Reference proteome</keyword>
<feature type="region of interest" description="Disordered" evidence="10">
    <location>
        <begin position="599"/>
        <end position="618"/>
    </location>
</feature>
<accession>A0AAV6UKQ3</accession>
<dbReference type="InterPro" id="IPR035500">
    <property type="entry name" value="NHR-like_dom_sf"/>
</dbReference>
<evidence type="ECO:0008006" key="15">
    <source>
        <dbReference type="Google" id="ProtNLM"/>
    </source>
</evidence>
<feature type="compositionally biased region" description="Polar residues" evidence="10">
    <location>
        <begin position="514"/>
        <end position="523"/>
    </location>
</feature>
<dbReference type="EMBL" id="JAFNEN010000381">
    <property type="protein sequence ID" value="KAG8184258.1"/>
    <property type="molecule type" value="Genomic_DNA"/>
</dbReference>
<dbReference type="FunFam" id="3.30.50.10:FF:000056">
    <property type="entry name" value="Peroxisome proliferator-activated receptor gamma"/>
    <property type="match status" value="1"/>
</dbReference>
<dbReference type="GO" id="GO:0035075">
    <property type="term" value="P:response to ecdysone"/>
    <property type="evidence" value="ECO:0007669"/>
    <property type="project" value="UniProtKB-ARBA"/>
</dbReference>
<keyword evidence="3" id="KW-0863">Zinc-finger</keyword>
<feature type="compositionally biased region" description="Low complexity" evidence="10">
    <location>
        <begin position="796"/>
        <end position="819"/>
    </location>
</feature>
<protein>
    <recommendedName>
        <fullName evidence="15">Ecdysone-inducible protein E75</fullName>
    </recommendedName>
</protein>
<dbReference type="GO" id="GO:0000978">
    <property type="term" value="F:RNA polymerase II cis-regulatory region sequence-specific DNA binding"/>
    <property type="evidence" value="ECO:0007669"/>
    <property type="project" value="TreeGrafter"/>
</dbReference>
<dbReference type="PRINTS" id="PR00398">
    <property type="entry name" value="STRDHORMONER"/>
</dbReference>
<dbReference type="Gene3D" id="3.30.50.10">
    <property type="entry name" value="Erythroid Transcription Factor GATA-1, subunit A"/>
    <property type="match status" value="1"/>
</dbReference>
<evidence type="ECO:0000256" key="6">
    <source>
        <dbReference type="ARBA" id="ARBA00023125"/>
    </source>
</evidence>
<dbReference type="CDD" id="cd07166">
    <property type="entry name" value="NR_DBD_REV_ERB"/>
    <property type="match status" value="1"/>
</dbReference>
<feature type="domain" description="NR LBD" evidence="12">
    <location>
        <begin position="219"/>
        <end position="475"/>
    </location>
</feature>
<dbReference type="SUPFAM" id="SSF57716">
    <property type="entry name" value="Glucocorticoid receptor-like (DNA-binding domain)"/>
    <property type="match status" value="1"/>
</dbReference>
<feature type="region of interest" description="Disordered" evidence="10">
    <location>
        <begin position="156"/>
        <end position="186"/>
    </location>
</feature>
<evidence type="ECO:0000256" key="1">
    <source>
        <dbReference type="ARBA" id="ARBA00008092"/>
    </source>
</evidence>